<gene>
    <name evidence="3" type="ORF">Ptr86124_002241</name>
    <name evidence="2" type="ORF">PtrM4_066850</name>
</gene>
<name>A0A2W1DKS9_9PLEO</name>
<dbReference type="PANTHER" id="PTHR28244">
    <property type="entry name" value="RNA POLYMERASE I-SPECIFIC TRANSCRIPTION INITIATION FACTOR RRN11"/>
    <property type="match status" value="1"/>
</dbReference>
<accession>A0A2W1DKS9</accession>
<dbReference type="GO" id="GO:0070860">
    <property type="term" value="C:RNA polymerase I core factor complex"/>
    <property type="evidence" value="ECO:0007669"/>
    <property type="project" value="TreeGrafter"/>
</dbReference>
<dbReference type="PANTHER" id="PTHR28244:SF1">
    <property type="entry name" value="RNA POLYMERASE I-SPECIFIC TRANSCRIPTION INITIATION FACTOR RRN11"/>
    <property type="match status" value="1"/>
</dbReference>
<evidence type="ECO:0000256" key="1">
    <source>
        <dbReference type="SAM" id="MobiDB-lite"/>
    </source>
</evidence>
<reference evidence="2" key="1">
    <citation type="journal article" date="2018" name="BMC Genomics">
        <title>Comparative genomics of the wheat fungal pathogen Pyrenophora tritici-repentis reveals chromosomal variations and genome plasticity.</title>
        <authorList>
            <person name="Moolhuijzen P."/>
            <person name="See P.T."/>
            <person name="Hane J.K."/>
            <person name="Shi G."/>
            <person name="Liu Z."/>
            <person name="Oliver R.P."/>
            <person name="Moffat C.S."/>
        </authorList>
    </citation>
    <scope>NUCLEOTIDE SEQUENCE [LARGE SCALE GENOMIC DNA]</scope>
    <source>
        <strain evidence="2">M4</strain>
    </source>
</reference>
<reference evidence="4" key="4">
    <citation type="journal article" date="2022" name="Microb. Genom.">
        <title>A global pangenome for the wheat fungal pathogen Pyrenophora tritici-repentis and prediction of effector protein structural homology.</title>
        <authorList>
            <person name="Moolhuijzen P.M."/>
            <person name="See P.T."/>
            <person name="Shi G."/>
            <person name="Powell H.R."/>
            <person name="Cockram J."/>
            <person name="Jorgensen L.N."/>
            <person name="Benslimane H."/>
            <person name="Strelkov S.E."/>
            <person name="Turner J."/>
            <person name="Liu Z."/>
            <person name="Moffat C.S."/>
        </authorList>
    </citation>
    <scope>NUCLEOTIDE SEQUENCE [LARGE SCALE GENOMIC DNA]</scope>
</reference>
<dbReference type="AlphaFoldDB" id="A0A2W1DKS9"/>
<keyword evidence="4" id="KW-1185">Reference proteome</keyword>
<proteinExistence type="predicted"/>
<dbReference type="OMA" id="STIYAEH"/>
<feature type="compositionally biased region" description="Polar residues" evidence="1">
    <location>
        <begin position="75"/>
        <end position="88"/>
    </location>
</feature>
<dbReference type="GO" id="GO:0017025">
    <property type="term" value="F:TBP-class protein binding"/>
    <property type="evidence" value="ECO:0007669"/>
    <property type="project" value="TreeGrafter"/>
</dbReference>
<dbReference type="EMBL" id="NQIK02000002">
    <property type="protein sequence ID" value="KAF7575061.1"/>
    <property type="molecule type" value="Genomic_DNA"/>
</dbReference>
<dbReference type="OrthoDB" id="2159786at2759"/>
<organism evidence="3 4">
    <name type="scientific">Pyrenophora tritici-repentis</name>
    <dbReference type="NCBI Taxonomy" id="45151"/>
    <lineage>
        <taxon>Eukaryota</taxon>
        <taxon>Fungi</taxon>
        <taxon>Dikarya</taxon>
        <taxon>Ascomycota</taxon>
        <taxon>Pezizomycotina</taxon>
        <taxon>Dothideomycetes</taxon>
        <taxon>Pleosporomycetidae</taxon>
        <taxon>Pleosporales</taxon>
        <taxon>Pleosporineae</taxon>
        <taxon>Pleosporaceae</taxon>
        <taxon>Pyrenophora</taxon>
    </lineage>
</organism>
<dbReference type="Proteomes" id="UP000249757">
    <property type="component" value="Unassembled WGS sequence"/>
</dbReference>
<dbReference type="GO" id="GO:0042790">
    <property type="term" value="P:nucleolar large rRNA transcription by RNA polymerase I"/>
    <property type="evidence" value="ECO:0007669"/>
    <property type="project" value="TreeGrafter"/>
</dbReference>
<dbReference type="InterPro" id="IPR053029">
    <property type="entry name" value="RNA_pol_I-specific_init_factor"/>
</dbReference>
<dbReference type="GO" id="GO:0001164">
    <property type="term" value="F:RNA polymerase I core promoter sequence-specific DNA binding"/>
    <property type="evidence" value="ECO:0007669"/>
    <property type="project" value="TreeGrafter"/>
</dbReference>
<evidence type="ECO:0000313" key="4">
    <source>
        <dbReference type="Proteomes" id="UP000249757"/>
    </source>
</evidence>
<dbReference type="Proteomes" id="UP000245464">
    <property type="component" value="Chromosome 2"/>
</dbReference>
<evidence type="ECO:0000313" key="3">
    <source>
        <dbReference type="EMBL" id="KAI1519113.1"/>
    </source>
</evidence>
<reference evidence="3" key="2">
    <citation type="submission" date="2021-05" db="EMBL/GenBank/DDBJ databases">
        <authorList>
            <person name="Moolhuijzen P.M."/>
            <person name="Moffat C.S."/>
        </authorList>
    </citation>
    <scope>NUCLEOTIDE SEQUENCE</scope>
    <source>
        <strain evidence="3">86-124</strain>
    </source>
</reference>
<sequence length="252" mass="28623">MQPFALNGRERPEGGIKAAFDQFSPMLHSRLLRGEYERASETWGQIARLAGRPVDALNQGRSGIDAEKLIPRNPLTPNETSQNNSQDSEIGVLSEHGFDLVREYYEHVITNYPHKPKAPYSIDERTFYPHMLSLWIFEVCEKSKRAKSRLQDEVAALSPSSRSTSIDGVHDEQPDEFYTKKETIQREELAGAIQIAERLDEIISTLPSEHQAGVLQLRSDINVWITHLSEDIHLSSAESMRRELHRAQLGHA</sequence>
<feature type="region of interest" description="Disordered" evidence="1">
    <location>
        <begin position="63"/>
        <end position="89"/>
    </location>
</feature>
<reference evidence="3" key="3">
    <citation type="journal article" date="2022" name="bioRxiv">
        <title>A global pangenome for the wheat fungal pathogen Pyrenophora tritici-repentis and prediction of effector protein structural homology.</title>
        <authorList>
            <person name="Moolhuijzen P."/>
            <person name="See P.T."/>
            <person name="Shi G."/>
            <person name="Powell H.R."/>
            <person name="Cockram J."/>
            <person name="Jorgensen L.N."/>
            <person name="Benslimane H."/>
            <person name="Strelkov S.E."/>
            <person name="Turner J."/>
            <person name="Liu Z."/>
            <person name="Moffat C.S."/>
        </authorList>
    </citation>
    <scope>NUCLEOTIDE SEQUENCE</scope>
    <source>
        <strain evidence="3">86-124</strain>
    </source>
</reference>
<comment type="caution">
    <text evidence="3">The sequence shown here is derived from an EMBL/GenBank/DDBJ whole genome shotgun (WGS) entry which is preliminary data.</text>
</comment>
<dbReference type="EMBL" id="NRDI02000002">
    <property type="protein sequence ID" value="KAI1519113.1"/>
    <property type="molecule type" value="Genomic_DNA"/>
</dbReference>
<protein>
    <submittedName>
        <fullName evidence="3">Uncharacterized protein</fullName>
    </submittedName>
</protein>
<evidence type="ECO:0000313" key="2">
    <source>
        <dbReference type="EMBL" id="KAF7575061.1"/>
    </source>
</evidence>